<dbReference type="SMART" id="SM00365">
    <property type="entry name" value="LRR_SD22"/>
    <property type="match status" value="3"/>
</dbReference>
<reference evidence="4 5" key="1">
    <citation type="submission" date="2024-07" db="EMBL/GenBank/DDBJ databases">
        <authorList>
            <person name="Akdeniz Z."/>
        </authorList>
    </citation>
    <scope>NUCLEOTIDE SEQUENCE [LARGE SCALE GENOMIC DNA]</scope>
</reference>
<gene>
    <name evidence="4" type="ORF">HINF_LOCUS18633</name>
</gene>
<evidence type="ECO:0000256" key="2">
    <source>
        <dbReference type="ARBA" id="ARBA00022737"/>
    </source>
</evidence>
<evidence type="ECO:0000256" key="3">
    <source>
        <dbReference type="SAM" id="Phobius"/>
    </source>
</evidence>
<dbReference type="InterPro" id="IPR050836">
    <property type="entry name" value="SDS22/Internalin_LRR"/>
</dbReference>
<keyword evidence="1" id="KW-0433">Leucine-rich repeat</keyword>
<dbReference type="InterPro" id="IPR001611">
    <property type="entry name" value="Leu-rich_rpt"/>
</dbReference>
<keyword evidence="3" id="KW-0812">Transmembrane</keyword>
<keyword evidence="2" id="KW-0677">Repeat</keyword>
<evidence type="ECO:0000313" key="4">
    <source>
        <dbReference type="EMBL" id="CAL6003920.1"/>
    </source>
</evidence>
<dbReference type="Gene3D" id="3.80.10.10">
    <property type="entry name" value="Ribonuclease Inhibitor"/>
    <property type="match status" value="2"/>
</dbReference>
<comment type="caution">
    <text evidence="4">The sequence shown here is derived from an EMBL/GenBank/DDBJ whole genome shotgun (WGS) entry which is preliminary data.</text>
</comment>
<sequence>MEQKMSNKQAELTQYNAAMIQKFKDKIYNGELKIQHSILLKSSTIKELKVANCCLKEINAIQLENLEILDASYNSALKIQDIEKYKYLKQLDISSTNLVDIYNLKLQQLCSLQLRNNKIKDIPSLSNSINLVELDLSQNADIDIDPIQQLKQLRVLKLSKCNLQSVKILELLTELTELKIYLEINIQALQYLVNLKKLNISRTNNNIDVLKSLYNLEELDISYNEIIDINVQQYLVNLTKLNLYYSCKLRYKILTYYFNSSIQRKQIYPEIQKSTFNHFKNQINFKDYSCVVINYKIIPSFQVDLIIQNIQTYLILNILIFLLYHAQQISIIQIFHNAISATFIYHWTHW</sequence>
<dbReference type="Proteomes" id="UP001642409">
    <property type="component" value="Unassembled WGS sequence"/>
</dbReference>
<name>A0ABP1HYL3_9EUKA</name>
<feature type="transmembrane region" description="Helical" evidence="3">
    <location>
        <begin position="305"/>
        <end position="324"/>
    </location>
</feature>
<dbReference type="PANTHER" id="PTHR46652:SF3">
    <property type="entry name" value="LEUCINE-RICH REPEAT-CONTAINING PROTEIN 9"/>
    <property type="match status" value="1"/>
</dbReference>
<organism evidence="4 5">
    <name type="scientific">Hexamita inflata</name>
    <dbReference type="NCBI Taxonomy" id="28002"/>
    <lineage>
        <taxon>Eukaryota</taxon>
        <taxon>Metamonada</taxon>
        <taxon>Diplomonadida</taxon>
        <taxon>Hexamitidae</taxon>
        <taxon>Hexamitinae</taxon>
        <taxon>Hexamita</taxon>
    </lineage>
</organism>
<keyword evidence="3" id="KW-1133">Transmembrane helix</keyword>
<dbReference type="InterPro" id="IPR032675">
    <property type="entry name" value="LRR_dom_sf"/>
</dbReference>
<dbReference type="PROSITE" id="PS51450">
    <property type="entry name" value="LRR"/>
    <property type="match status" value="3"/>
</dbReference>
<dbReference type="PANTHER" id="PTHR46652">
    <property type="entry name" value="LEUCINE-RICH REPEAT AND IQ DOMAIN-CONTAINING PROTEIN 1-RELATED"/>
    <property type="match status" value="1"/>
</dbReference>
<dbReference type="SUPFAM" id="SSF52058">
    <property type="entry name" value="L domain-like"/>
    <property type="match status" value="1"/>
</dbReference>
<accession>A0ABP1HYL3</accession>
<evidence type="ECO:0000256" key="1">
    <source>
        <dbReference type="ARBA" id="ARBA00022614"/>
    </source>
</evidence>
<dbReference type="EMBL" id="CAXDID020000048">
    <property type="protein sequence ID" value="CAL6003920.1"/>
    <property type="molecule type" value="Genomic_DNA"/>
</dbReference>
<proteinExistence type="predicted"/>
<keyword evidence="5" id="KW-1185">Reference proteome</keyword>
<protein>
    <submittedName>
        <fullName evidence="4">Leucine_rich repeats-containing protein</fullName>
    </submittedName>
</protein>
<keyword evidence="3" id="KW-0472">Membrane</keyword>
<evidence type="ECO:0000313" key="5">
    <source>
        <dbReference type="Proteomes" id="UP001642409"/>
    </source>
</evidence>